<keyword evidence="3" id="KW-1185">Reference proteome</keyword>
<dbReference type="GO" id="GO:0003677">
    <property type="term" value="F:DNA binding"/>
    <property type="evidence" value="ECO:0007669"/>
    <property type="project" value="UniProtKB-KW"/>
</dbReference>
<gene>
    <name evidence="2" type="ORF">SAMN05216226_10559</name>
</gene>
<dbReference type="Proteomes" id="UP000198856">
    <property type="component" value="Unassembled WGS sequence"/>
</dbReference>
<reference evidence="2 3" key="1">
    <citation type="submission" date="2016-10" db="EMBL/GenBank/DDBJ databases">
        <authorList>
            <person name="de Groot N.N."/>
        </authorList>
    </citation>
    <scope>NUCLEOTIDE SEQUENCE [LARGE SCALE GENOMIC DNA]</scope>
    <source>
        <strain evidence="2 3">IBRC-M10015</strain>
    </source>
</reference>
<evidence type="ECO:0000313" key="2">
    <source>
        <dbReference type="EMBL" id="SDJ56090.1"/>
    </source>
</evidence>
<name>A0A1G8UT04_9EURY</name>
<keyword evidence="1" id="KW-0238">DNA-binding</keyword>
<sequence length="116" mass="13450">MDGHLAVTSTGGVIGNADYLNHKRREYEKRRGQMQQTGTRSAHLTMKSLGGRFANWSEDYLHRVSKALVQEALAHDCTHIAFEKLKHIRNRISNASKFQQWAFRRIQEYTEYKAAE</sequence>
<dbReference type="InterPro" id="IPR010095">
    <property type="entry name" value="Cas12f1-like_TNB"/>
</dbReference>
<organism evidence="2 3">
    <name type="scientific">Halovenus aranensis</name>
    <dbReference type="NCBI Taxonomy" id="890420"/>
    <lineage>
        <taxon>Archaea</taxon>
        <taxon>Methanobacteriati</taxon>
        <taxon>Methanobacteriota</taxon>
        <taxon>Stenosarchaea group</taxon>
        <taxon>Halobacteria</taxon>
        <taxon>Halobacteriales</taxon>
        <taxon>Haloarculaceae</taxon>
        <taxon>Halovenus</taxon>
    </lineage>
</organism>
<protein>
    <submittedName>
        <fullName evidence="2">Transposase, IS605 OrfB family, central region</fullName>
    </submittedName>
</protein>
<dbReference type="AlphaFoldDB" id="A0A1G8UT04"/>
<dbReference type="NCBIfam" id="TIGR01766">
    <property type="entry name" value="IS200/IS605 family accessory protein TnpB-like domain"/>
    <property type="match status" value="1"/>
</dbReference>
<evidence type="ECO:0000313" key="3">
    <source>
        <dbReference type="Proteomes" id="UP000198856"/>
    </source>
</evidence>
<dbReference type="STRING" id="890420.SAMN05216226_10559"/>
<evidence type="ECO:0000256" key="1">
    <source>
        <dbReference type="ARBA" id="ARBA00023125"/>
    </source>
</evidence>
<proteinExistence type="predicted"/>
<accession>A0A1G8UT04</accession>
<dbReference type="EMBL" id="FNFC01000005">
    <property type="protein sequence ID" value="SDJ56090.1"/>
    <property type="molecule type" value="Genomic_DNA"/>
</dbReference>